<evidence type="ECO:0000313" key="1">
    <source>
        <dbReference type="EMBL" id="KAG0423213.1"/>
    </source>
</evidence>
<name>A0AC60PQC4_IXOPE</name>
<gene>
    <name evidence="1" type="ORF">HPB47_001002</name>
</gene>
<sequence length="216" mass="24052">MGMPSQRGRRSKSIQSLRPVMSGFTPHSDHGNGEEKRRAGVPPDSPIIRDNFGNKLGKVAGPCREGEPLTLTCEVNGGVPEPKFTWWRNACTQLPSRADSSSHGVTRFTLQVAQLHRRDLNASLTCRASDHNGTYAVASSVTLDLYPCYEYDCKACKVPNNLYHMVWRCQGSTAIQPIVRPTREQWESRLPSVGPDEQIELIDRARRAAKDHGLLD</sequence>
<keyword evidence="2" id="KW-1185">Reference proteome</keyword>
<evidence type="ECO:0000313" key="2">
    <source>
        <dbReference type="Proteomes" id="UP000805193"/>
    </source>
</evidence>
<proteinExistence type="predicted"/>
<dbReference type="Proteomes" id="UP000805193">
    <property type="component" value="Unassembled WGS sequence"/>
</dbReference>
<comment type="caution">
    <text evidence="1">The sequence shown here is derived from an EMBL/GenBank/DDBJ whole genome shotgun (WGS) entry which is preliminary data.</text>
</comment>
<protein>
    <submittedName>
        <fullName evidence="1">Uncharacterized protein</fullName>
    </submittedName>
</protein>
<organism evidence="1 2">
    <name type="scientific">Ixodes persulcatus</name>
    <name type="common">Taiga tick</name>
    <dbReference type="NCBI Taxonomy" id="34615"/>
    <lineage>
        <taxon>Eukaryota</taxon>
        <taxon>Metazoa</taxon>
        <taxon>Ecdysozoa</taxon>
        <taxon>Arthropoda</taxon>
        <taxon>Chelicerata</taxon>
        <taxon>Arachnida</taxon>
        <taxon>Acari</taxon>
        <taxon>Parasitiformes</taxon>
        <taxon>Ixodida</taxon>
        <taxon>Ixodoidea</taxon>
        <taxon>Ixodidae</taxon>
        <taxon>Ixodinae</taxon>
        <taxon>Ixodes</taxon>
    </lineage>
</organism>
<dbReference type="EMBL" id="JABSTQ010010130">
    <property type="protein sequence ID" value="KAG0423213.1"/>
    <property type="molecule type" value="Genomic_DNA"/>
</dbReference>
<reference evidence="1 2" key="1">
    <citation type="journal article" date="2020" name="Cell">
        <title>Large-Scale Comparative Analyses of Tick Genomes Elucidate Their Genetic Diversity and Vector Capacities.</title>
        <authorList>
            <consortium name="Tick Genome and Microbiome Consortium (TIGMIC)"/>
            <person name="Jia N."/>
            <person name="Wang J."/>
            <person name="Shi W."/>
            <person name="Du L."/>
            <person name="Sun Y."/>
            <person name="Zhan W."/>
            <person name="Jiang J.F."/>
            <person name="Wang Q."/>
            <person name="Zhang B."/>
            <person name="Ji P."/>
            <person name="Bell-Sakyi L."/>
            <person name="Cui X.M."/>
            <person name="Yuan T.T."/>
            <person name="Jiang B.G."/>
            <person name="Yang W.F."/>
            <person name="Lam T.T."/>
            <person name="Chang Q.C."/>
            <person name="Ding S.J."/>
            <person name="Wang X.J."/>
            <person name="Zhu J.G."/>
            <person name="Ruan X.D."/>
            <person name="Zhao L."/>
            <person name="Wei J.T."/>
            <person name="Ye R.Z."/>
            <person name="Que T.C."/>
            <person name="Du C.H."/>
            <person name="Zhou Y.H."/>
            <person name="Cheng J.X."/>
            <person name="Dai P.F."/>
            <person name="Guo W.B."/>
            <person name="Han X.H."/>
            <person name="Huang E.J."/>
            <person name="Li L.F."/>
            <person name="Wei W."/>
            <person name="Gao Y.C."/>
            <person name="Liu J.Z."/>
            <person name="Shao H.Z."/>
            <person name="Wang X."/>
            <person name="Wang C.C."/>
            <person name="Yang T.C."/>
            <person name="Huo Q.B."/>
            <person name="Li W."/>
            <person name="Chen H.Y."/>
            <person name="Chen S.E."/>
            <person name="Zhou L.G."/>
            <person name="Ni X.B."/>
            <person name="Tian J.H."/>
            <person name="Sheng Y."/>
            <person name="Liu T."/>
            <person name="Pan Y.S."/>
            <person name="Xia L.Y."/>
            <person name="Li J."/>
            <person name="Zhao F."/>
            <person name="Cao W.C."/>
        </authorList>
    </citation>
    <scope>NUCLEOTIDE SEQUENCE [LARGE SCALE GENOMIC DNA]</scope>
    <source>
        <strain evidence="1">Iper-2018</strain>
    </source>
</reference>
<accession>A0AC60PQC4</accession>